<evidence type="ECO:0000313" key="4">
    <source>
        <dbReference type="Proteomes" id="UP000622638"/>
    </source>
</evidence>
<dbReference type="NCBIfam" id="TIGR02595">
    <property type="entry name" value="PEP_CTERM"/>
    <property type="match status" value="1"/>
</dbReference>
<reference evidence="4" key="1">
    <citation type="journal article" date="2019" name="Int. J. Syst. Evol. Microbiol.">
        <title>The Global Catalogue of Microorganisms (GCM) 10K type strain sequencing project: providing services to taxonomists for standard genome sequencing and annotation.</title>
        <authorList>
            <consortium name="The Broad Institute Genomics Platform"/>
            <consortium name="The Broad Institute Genome Sequencing Center for Infectious Disease"/>
            <person name="Wu L."/>
            <person name="Ma J."/>
        </authorList>
    </citation>
    <scope>NUCLEOTIDE SEQUENCE [LARGE SCALE GENOMIC DNA]</scope>
    <source>
        <strain evidence="4">CGMCC 1.15931</strain>
    </source>
</reference>
<dbReference type="EMBL" id="BMKG01000019">
    <property type="protein sequence ID" value="GGC14557.1"/>
    <property type="molecule type" value="Genomic_DNA"/>
</dbReference>
<gene>
    <name evidence="3" type="ORF">GCM10011572_39990</name>
</gene>
<feature type="chain" id="PRO_5046258750" description="Ice-binding protein C-terminal domain-containing protein" evidence="1">
    <location>
        <begin position="24"/>
        <end position="283"/>
    </location>
</feature>
<evidence type="ECO:0000256" key="1">
    <source>
        <dbReference type="SAM" id="SignalP"/>
    </source>
</evidence>
<feature type="domain" description="Ice-binding protein C-terminal" evidence="2">
    <location>
        <begin position="251"/>
        <end position="275"/>
    </location>
</feature>
<feature type="signal peptide" evidence="1">
    <location>
        <begin position="1"/>
        <end position="23"/>
    </location>
</feature>
<organism evidence="3 4">
    <name type="scientific">Pseudoduganella buxea</name>
    <dbReference type="NCBI Taxonomy" id="1949069"/>
    <lineage>
        <taxon>Bacteria</taxon>
        <taxon>Pseudomonadati</taxon>
        <taxon>Pseudomonadota</taxon>
        <taxon>Betaproteobacteria</taxon>
        <taxon>Burkholderiales</taxon>
        <taxon>Oxalobacteraceae</taxon>
        <taxon>Telluria group</taxon>
        <taxon>Pseudoduganella</taxon>
    </lineage>
</organism>
<evidence type="ECO:0000259" key="2">
    <source>
        <dbReference type="Pfam" id="PF07589"/>
    </source>
</evidence>
<protein>
    <recommendedName>
        <fullName evidence="2">Ice-binding protein C-terminal domain-containing protein</fullName>
    </recommendedName>
</protein>
<keyword evidence="4" id="KW-1185">Reference proteome</keyword>
<dbReference type="Proteomes" id="UP000622638">
    <property type="component" value="Unassembled WGS sequence"/>
</dbReference>
<keyword evidence="1" id="KW-0732">Signal</keyword>
<evidence type="ECO:0000313" key="3">
    <source>
        <dbReference type="EMBL" id="GGC14557.1"/>
    </source>
</evidence>
<name>A0ABQ1L261_9BURK</name>
<comment type="caution">
    <text evidence="3">The sequence shown here is derived from an EMBL/GenBank/DDBJ whole genome shotgun (WGS) entry which is preliminary data.</text>
</comment>
<proteinExistence type="predicted"/>
<dbReference type="InterPro" id="IPR013424">
    <property type="entry name" value="Ice-binding_C"/>
</dbReference>
<sequence>MSIVRRLASSFLWVGCLAGPASATANLGGIVTALSGSGQCSDTHSVPGTTAQDSFALSAATACAGGSAGGAVHADAATGTGGLSGHATGSSAIAGSSQVAAQLQYMDQWRIDVPAGTAIGKIGIPVVLTIEGFVAPGSVSGFNRYFDYALAVRDLYSAPIPDPPFHAMFGTYGSVTATGTFRETVTGFVNFNYYGPGAALPTMAEVTMTLGMPGLQEGLVDFGHTASIALVLPPGYAAYTSSGLLLDFAPPVPEPGSLAMLLAGAGVVALAARRRRLLIRAAN</sequence>
<dbReference type="RefSeq" id="WP_211517372.1">
    <property type="nucleotide sequence ID" value="NZ_BMKG01000019.1"/>
</dbReference>
<accession>A0ABQ1L261</accession>
<dbReference type="Pfam" id="PF07589">
    <property type="entry name" value="PEP-CTERM"/>
    <property type="match status" value="1"/>
</dbReference>